<keyword evidence="7" id="KW-1185">Reference proteome</keyword>
<keyword evidence="1" id="KW-0805">Transcription regulation</keyword>
<dbReference type="Pfam" id="PF17754">
    <property type="entry name" value="TetR_C_14"/>
    <property type="match status" value="1"/>
</dbReference>
<evidence type="ECO:0000313" key="6">
    <source>
        <dbReference type="EMBL" id="MEV4926777.1"/>
    </source>
</evidence>
<dbReference type="PROSITE" id="PS50977">
    <property type="entry name" value="HTH_TETR_2"/>
    <property type="match status" value="1"/>
</dbReference>
<keyword evidence="2 4" id="KW-0238">DNA-binding</keyword>
<dbReference type="EMBL" id="JBFASG010000039">
    <property type="protein sequence ID" value="MEV4926777.1"/>
    <property type="molecule type" value="Genomic_DNA"/>
</dbReference>
<gene>
    <name evidence="6" type="ORF">AB0L03_28800</name>
</gene>
<comment type="caution">
    <text evidence="6">The sequence shown here is derived from an EMBL/GenBank/DDBJ whole genome shotgun (WGS) entry which is preliminary data.</text>
</comment>
<evidence type="ECO:0000256" key="4">
    <source>
        <dbReference type="PROSITE-ProRule" id="PRU00335"/>
    </source>
</evidence>
<feature type="domain" description="HTH tetR-type" evidence="5">
    <location>
        <begin position="13"/>
        <end position="73"/>
    </location>
</feature>
<evidence type="ECO:0000313" key="7">
    <source>
        <dbReference type="Proteomes" id="UP001552479"/>
    </source>
</evidence>
<dbReference type="InterPro" id="IPR050109">
    <property type="entry name" value="HTH-type_TetR-like_transc_reg"/>
</dbReference>
<dbReference type="PRINTS" id="PR00455">
    <property type="entry name" value="HTHTETR"/>
</dbReference>
<dbReference type="InterPro" id="IPR041347">
    <property type="entry name" value="MftR_C"/>
</dbReference>
<evidence type="ECO:0000256" key="3">
    <source>
        <dbReference type="ARBA" id="ARBA00023163"/>
    </source>
</evidence>
<feature type="DNA-binding region" description="H-T-H motif" evidence="4">
    <location>
        <begin position="36"/>
        <end position="55"/>
    </location>
</feature>
<evidence type="ECO:0000256" key="2">
    <source>
        <dbReference type="ARBA" id="ARBA00023125"/>
    </source>
</evidence>
<sequence>MDEQLGLRERKKLRTREAISEAAVRLFLERGFDSVTVAEIAAAAEVSSMTVFNHFPAKEDLALCRIDDHFGESAEIVRACGPDESPLGALLAHHLTGLADHNPSTGLFDDPAVVAFQRLIMSTPSLKLRLIDQWLRSQDGLAEAFAERTGEKPGAVLPRIAAVQVIATQQALVSYNLEQVLSGRDIDAFYPEAVSAAERAFALLEHGLAASGLA</sequence>
<dbReference type="InterPro" id="IPR009057">
    <property type="entry name" value="Homeodomain-like_sf"/>
</dbReference>
<dbReference type="Proteomes" id="UP001552479">
    <property type="component" value="Unassembled WGS sequence"/>
</dbReference>
<evidence type="ECO:0000256" key="1">
    <source>
        <dbReference type="ARBA" id="ARBA00023015"/>
    </source>
</evidence>
<dbReference type="Pfam" id="PF00440">
    <property type="entry name" value="TetR_N"/>
    <property type="match status" value="1"/>
</dbReference>
<name>A0ABV3J2E8_9ACTN</name>
<dbReference type="PANTHER" id="PTHR30055">
    <property type="entry name" value="HTH-TYPE TRANSCRIPTIONAL REGULATOR RUTR"/>
    <property type="match status" value="1"/>
</dbReference>
<reference evidence="6 7" key="1">
    <citation type="submission" date="2024-06" db="EMBL/GenBank/DDBJ databases">
        <title>The Natural Products Discovery Center: Release of the First 8490 Sequenced Strains for Exploring Actinobacteria Biosynthetic Diversity.</title>
        <authorList>
            <person name="Kalkreuter E."/>
            <person name="Kautsar S.A."/>
            <person name="Yang D."/>
            <person name="Bader C.D."/>
            <person name="Teijaro C.N."/>
            <person name="Fluegel L."/>
            <person name="Davis C.M."/>
            <person name="Simpson J.R."/>
            <person name="Lauterbach L."/>
            <person name="Steele A.D."/>
            <person name="Gui C."/>
            <person name="Meng S."/>
            <person name="Li G."/>
            <person name="Viehrig K."/>
            <person name="Ye F."/>
            <person name="Su P."/>
            <person name="Kiefer A.F."/>
            <person name="Nichols A."/>
            <person name="Cepeda A.J."/>
            <person name="Yan W."/>
            <person name="Fan B."/>
            <person name="Jiang Y."/>
            <person name="Adhikari A."/>
            <person name="Zheng C.-J."/>
            <person name="Schuster L."/>
            <person name="Cowan T.M."/>
            <person name="Smanski M.J."/>
            <person name="Chevrette M.G."/>
            <person name="De Carvalho L.P.S."/>
            <person name="Shen B."/>
        </authorList>
    </citation>
    <scope>NUCLEOTIDE SEQUENCE [LARGE SCALE GENOMIC DNA]</scope>
    <source>
        <strain evidence="6 7">NPDC053791</strain>
    </source>
</reference>
<dbReference type="PANTHER" id="PTHR30055:SF234">
    <property type="entry name" value="HTH-TYPE TRANSCRIPTIONAL REGULATOR BETI"/>
    <property type="match status" value="1"/>
</dbReference>
<organism evidence="6 7">
    <name type="scientific">Streptomyces roseoverticillatus</name>
    <dbReference type="NCBI Taxonomy" id="66429"/>
    <lineage>
        <taxon>Bacteria</taxon>
        <taxon>Bacillati</taxon>
        <taxon>Actinomycetota</taxon>
        <taxon>Actinomycetes</taxon>
        <taxon>Kitasatosporales</taxon>
        <taxon>Streptomycetaceae</taxon>
        <taxon>Streptomyces</taxon>
    </lineage>
</organism>
<dbReference type="Gene3D" id="1.10.10.60">
    <property type="entry name" value="Homeodomain-like"/>
    <property type="match status" value="1"/>
</dbReference>
<dbReference type="InterPro" id="IPR001647">
    <property type="entry name" value="HTH_TetR"/>
</dbReference>
<evidence type="ECO:0000259" key="5">
    <source>
        <dbReference type="PROSITE" id="PS50977"/>
    </source>
</evidence>
<protein>
    <submittedName>
        <fullName evidence="6">TetR/AcrR family transcriptional regulator</fullName>
    </submittedName>
</protein>
<dbReference type="SUPFAM" id="SSF46689">
    <property type="entry name" value="Homeodomain-like"/>
    <property type="match status" value="1"/>
</dbReference>
<proteinExistence type="predicted"/>
<accession>A0ABV3J2E8</accession>
<dbReference type="Gene3D" id="1.10.357.10">
    <property type="entry name" value="Tetracycline Repressor, domain 2"/>
    <property type="match status" value="1"/>
</dbReference>
<keyword evidence="3" id="KW-0804">Transcription</keyword>
<dbReference type="RefSeq" id="WP_366090093.1">
    <property type="nucleotide sequence ID" value="NZ_JBFASG010000039.1"/>
</dbReference>